<dbReference type="NCBIfam" id="NF001764">
    <property type="entry name" value="PRK00504.1"/>
    <property type="match status" value="1"/>
</dbReference>
<gene>
    <name evidence="5 6" type="primary">rpmG</name>
    <name evidence="6" type="ORF">COS24_01170</name>
</gene>
<keyword evidence="2 5" id="KW-0689">Ribosomal protein</keyword>
<evidence type="ECO:0000256" key="2">
    <source>
        <dbReference type="ARBA" id="ARBA00022980"/>
    </source>
</evidence>
<dbReference type="EMBL" id="PETY01000017">
    <property type="protein sequence ID" value="PIV45642.1"/>
    <property type="molecule type" value="Genomic_DNA"/>
</dbReference>
<sequence length="55" mass="6721">MAVKKKPFIKLQCQECKRINYFTHKSKQKTGEKKLGLKKFCKWCRKHTIHKETKR</sequence>
<comment type="caution">
    <text evidence="6">The sequence shown here is derived from an EMBL/GenBank/DDBJ whole genome shotgun (WGS) entry which is preliminary data.</text>
</comment>
<reference evidence="7" key="1">
    <citation type="submission" date="2017-09" db="EMBL/GenBank/DDBJ databases">
        <title>Depth-based differentiation of microbial function through sediment-hosted aquifers and enrichment of novel symbionts in the deep terrestrial subsurface.</title>
        <authorList>
            <person name="Probst A.J."/>
            <person name="Ladd B."/>
            <person name="Jarett J.K."/>
            <person name="Geller-Mcgrath D.E."/>
            <person name="Sieber C.M.K."/>
            <person name="Emerson J.B."/>
            <person name="Anantharaman K."/>
            <person name="Thomas B.C."/>
            <person name="Malmstrom R."/>
            <person name="Stieglmeier M."/>
            <person name="Klingl A."/>
            <person name="Woyke T."/>
            <person name="Ryan C.M."/>
            <person name="Banfield J.F."/>
        </authorList>
    </citation>
    <scope>NUCLEOTIDE SEQUENCE [LARGE SCALE GENOMIC DNA]</scope>
</reference>
<evidence type="ECO:0000256" key="4">
    <source>
        <dbReference type="ARBA" id="ARBA00035176"/>
    </source>
</evidence>
<dbReference type="Pfam" id="PF00471">
    <property type="entry name" value="Ribosomal_L33"/>
    <property type="match status" value="1"/>
</dbReference>
<evidence type="ECO:0000256" key="3">
    <source>
        <dbReference type="ARBA" id="ARBA00023274"/>
    </source>
</evidence>
<comment type="similarity">
    <text evidence="1 5">Belongs to the bacterial ribosomal protein bL33 family.</text>
</comment>
<dbReference type="HAMAP" id="MF_00294">
    <property type="entry name" value="Ribosomal_bL33"/>
    <property type="match status" value="1"/>
</dbReference>
<dbReference type="InterPro" id="IPR001705">
    <property type="entry name" value="Ribosomal_bL33"/>
</dbReference>
<name>A0A2M7DAZ1_9BACT</name>
<evidence type="ECO:0000313" key="6">
    <source>
        <dbReference type="EMBL" id="PIV45642.1"/>
    </source>
</evidence>
<dbReference type="InterPro" id="IPR038584">
    <property type="entry name" value="Ribosomal_bL33_sf"/>
</dbReference>
<proteinExistence type="inferred from homology"/>
<dbReference type="GO" id="GO:0003735">
    <property type="term" value="F:structural constituent of ribosome"/>
    <property type="evidence" value="ECO:0007669"/>
    <property type="project" value="InterPro"/>
</dbReference>
<keyword evidence="3 5" id="KW-0687">Ribonucleoprotein</keyword>
<dbReference type="GO" id="GO:0005737">
    <property type="term" value="C:cytoplasm"/>
    <property type="evidence" value="ECO:0007669"/>
    <property type="project" value="UniProtKB-ARBA"/>
</dbReference>
<dbReference type="NCBIfam" id="TIGR01023">
    <property type="entry name" value="rpmG_bact"/>
    <property type="match status" value="1"/>
</dbReference>
<evidence type="ECO:0000313" key="7">
    <source>
        <dbReference type="Proteomes" id="UP000229625"/>
    </source>
</evidence>
<dbReference type="AlphaFoldDB" id="A0A2M7DAZ1"/>
<dbReference type="GO" id="GO:0005840">
    <property type="term" value="C:ribosome"/>
    <property type="evidence" value="ECO:0007669"/>
    <property type="project" value="UniProtKB-KW"/>
</dbReference>
<dbReference type="NCBIfam" id="NF001860">
    <property type="entry name" value="PRK00595.1"/>
    <property type="match status" value="1"/>
</dbReference>
<dbReference type="GO" id="GO:0006412">
    <property type="term" value="P:translation"/>
    <property type="evidence" value="ECO:0007669"/>
    <property type="project" value="UniProtKB-UniRule"/>
</dbReference>
<dbReference type="Proteomes" id="UP000229625">
    <property type="component" value="Unassembled WGS sequence"/>
</dbReference>
<dbReference type="Gene3D" id="2.20.28.120">
    <property type="entry name" value="Ribosomal protein L33"/>
    <property type="match status" value="1"/>
</dbReference>
<dbReference type="GO" id="GO:1990904">
    <property type="term" value="C:ribonucleoprotein complex"/>
    <property type="evidence" value="ECO:0007669"/>
    <property type="project" value="UniProtKB-KW"/>
</dbReference>
<dbReference type="SUPFAM" id="SSF57829">
    <property type="entry name" value="Zn-binding ribosomal proteins"/>
    <property type="match status" value="1"/>
</dbReference>
<accession>A0A2M7DAZ1</accession>
<dbReference type="InterPro" id="IPR011332">
    <property type="entry name" value="Ribosomal_zn-bd"/>
</dbReference>
<evidence type="ECO:0000256" key="5">
    <source>
        <dbReference type="HAMAP-Rule" id="MF_00294"/>
    </source>
</evidence>
<organism evidence="6 7">
    <name type="scientific">Candidatus Nealsonbacteria bacterium CG02_land_8_20_14_3_00_34_20</name>
    <dbReference type="NCBI Taxonomy" id="1974698"/>
    <lineage>
        <taxon>Bacteria</taxon>
        <taxon>Candidatus Nealsoniibacteriota</taxon>
    </lineage>
</organism>
<evidence type="ECO:0000256" key="1">
    <source>
        <dbReference type="ARBA" id="ARBA00007596"/>
    </source>
</evidence>
<protein>
    <recommendedName>
        <fullName evidence="4 5">Large ribosomal subunit protein bL33</fullName>
    </recommendedName>
</protein>